<dbReference type="Pfam" id="PF20132">
    <property type="entry name" value="DUF6522"/>
    <property type="match status" value="1"/>
</dbReference>
<protein>
    <submittedName>
        <fullName evidence="1">Uncharacterized protein</fullName>
    </submittedName>
</protein>
<dbReference type="AlphaFoldDB" id="A0A8E2BBN3"/>
<dbReference type="RefSeq" id="WP_182575668.1">
    <property type="nucleotide sequence ID" value="NZ_JACHGI010000001.1"/>
</dbReference>
<evidence type="ECO:0000313" key="1">
    <source>
        <dbReference type="EMBL" id="MBB6464977.1"/>
    </source>
</evidence>
<dbReference type="Proteomes" id="UP000532373">
    <property type="component" value="Unassembled WGS sequence"/>
</dbReference>
<gene>
    <name evidence="1" type="ORF">HNQ96_000824</name>
</gene>
<comment type="caution">
    <text evidence="1">The sequence shown here is derived from an EMBL/GenBank/DDBJ whole genome shotgun (WGS) entry which is preliminary data.</text>
</comment>
<organism evidence="1 2">
    <name type="scientific">Aminobacter carboxidus</name>
    <dbReference type="NCBI Taxonomy" id="376165"/>
    <lineage>
        <taxon>Bacteria</taxon>
        <taxon>Pseudomonadati</taxon>
        <taxon>Pseudomonadota</taxon>
        <taxon>Alphaproteobacteria</taxon>
        <taxon>Hyphomicrobiales</taxon>
        <taxon>Phyllobacteriaceae</taxon>
        <taxon>Aminobacter</taxon>
    </lineage>
</organism>
<dbReference type="EMBL" id="JACHGI010000001">
    <property type="protein sequence ID" value="MBB6464977.1"/>
    <property type="molecule type" value="Genomic_DNA"/>
</dbReference>
<evidence type="ECO:0000313" key="2">
    <source>
        <dbReference type="Proteomes" id="UP000532373"/>
    </source>
</evidence>
<sequence length="89" mass="10229">MAMVRWAPDGPEIDATVAARGMKLAVEYFLRKIQQGHIKCLVERGVGDDEGRHRLSFRYRDRELLLIVADDGQVLSEELTMAPRKFAWK</sequence>
<accession>A0A8E2BBN3</accession>
<name>A0A8E2BBN3_9HYPH</name>
<reference evidence="1 2" key="1">
    <citation type="submission" date="2020-08" db="EMBL/GenBank/DDBJ databases">
        <title>Genomic Encyclopedia of Type Strains, Phase IV (KMG-IV): sequencing the most valuable type-strain genomes for metagenomic binning, comparative biology and taxonomic classification.</title>
        <authorList>
            <person name="Goeker M."/>
        </authorList>
    </citation>
    <scope>NUCLEOTIDE SEQUENCE [LARGE SCALE GENOMIC DNA]</scope>
    <source>
        <strain evidence="1 2">DSM 17454</strain>
    </source>
</reference>
<dbReference type="InterPro" id="IPR045389">
    <property type="entry name" value="DUF6522"/>
</dbReference>
<proteinExistence type="predicted"/>